<dbReference type="InterPro" id="IPR001279">
    <property type="entry name" value="Metallo-B-lactamas"/>
</dbReference>
<dbReference type="InterPro" id="IPR041897">
    <property type="entry name" value="INTS11-like_MBL-fold"/>
</dbReference>
<protein>
    <recommendedName>
        <fullName evidence="9">Cleavage and polyadenylation specificity factor subunit 3-II</fullName>
    </recommendedName>
</protein>
<comment type="similarity">
    <text evidence="2">Belongs to the metallo-beta-lactamase superfamily. RNA-metabolizing metallo-beta-lactamase-like family. INTS11 subfamily.</text>
</comment>
<proteinExistence type="inferred from homology"/>
<dbReference type="Proteomes" id="UP001279734">
    <property type="component" value="Unassembled WGS sequence"/>
</dbReference>
<dbReference type="AlphaFoldDB" id="A0AAD3TAJ4"/>
<reference evidence="7" key="1">
    <citation type="submission" date="2023-05" db="EMBL/GenBank/DDBJ databases">
        <title>Nepenthes gracilis genome sequencing.</title>
        <authorList>
            <person name="Fukushima K."/>
        </authorList>
    </citation>
    <scope>NUCLEOTIDE SEQUENCE</scope>
    <source>
        <strain evidence="7">SING2019-196</strain>
    </source>
</reference>
<dbReference type="FunFam" id="3.40.50.10890:FF:000005">
    <property type="entry name" value="Cleavage and polyadenylation specificity factor subunit 3-II"/>
    <property type="match status" value="1"/>
</dbReference>
<dbReference type="SMART" id="SM01027">
    <property type="entry name" value="Beta-Casp"/>
    <property type="match status" value="1"/>
</dbReference>
<dbReference type="FunFam" id="3.60.15.10:FF:000028">
    <property type="entry name" value="Integrator complex subunit 11 isoform X3"/>
    <property type="match status" value="1"/>
</dbReference>
<accession>A0AAD3TAJ4</accession>
<evidence type="ECO:0000313" key="8">
    <source>
        <dbReference type="Proteomes" id="UP001279734"/>
    </source>
</evidence>
<comment type="subcellular location">
    <subcellularLocation>
        <location evidence="1">Nucleus</location>
    </subcellularLocation>
</comment>
<evidence type="ECO:0000313" key="7">
    <source>
        <dbReference type="EMBL" id="GMH25975.1"/>
    </source>
</evidence>
<keyword evidence="8" id="KW-1185">Reference proteome</keyword>
<dbReference type="CDD" id="cd16291">
    <property type="entry name" value="INTS11-like_MBL-fold"/>
    <property type="match status" value="1"/>
</dbReference>
<dbReference type="Gene3D" id="3.60.15.10">
    <property type="entry name" value="Ribonuclease Z/Hydroxyacylglutathione hydrolase-like"/>
    <property type="match status" value="1"/>
</dbReference>
<evidence type="ECO:0000259" key="5">
    <source>
        <dbReference type="SMART" id="SM00849"/>
    </source>
</evidence>
<dbReference type="InterPro" id="IPR011108">
    <property type="entry name" value="RMMBL"/>
</dbReference>
<dbReference type="GO" id="GO:0016787">
    <property type="term" value="F:hydrolase activity"/>
    <property type="evidence" value="ECO:0007669"/>
    <property type="project" value="UniProtKB-KW"/>
</dbReference>
<comment type="caution">
    <text evidence="7">The sequence shown here is derived from an EMBL/GenBank/DDBJ whole genome shotgun (WGS) entry which is preliminary data.</text>
</comment>
<keyword evidence="3" id="KW-0378">Hydrolase</keyword>
<feature type="domain" description="Beta-Casp" evidence="6">
    <location>
        <begin position="244"/>
        <end position="362"/>
    </location>
</feature>
<evidence type="ECO:0000256" key="2">
    <source>
        <dbReference type="ARBA" id="ARBA00007093"/>
    </source>
</evidence>
<dbReference type="Pfam" id="PF16661">
    <property type="entry name" value="Lactamase_B_6"/>
    <property type="match status" value="1"/>
</dbReference>
<dbReference type="Pfam" id="PF10996">
    <property type="entry name" value="Beta-Casp"/>
    <property type="match status" value="1"/>
</dbReference>
<evidence type="ECO:0000256" key="1">
    <source>
        <dbReference type="ARBA" id="ARBA00004123"/>
    </source>
</evidence>
<dbReference type="SMART" id="SM00849">
    <property type="entry name" value="Lactamase_B"/>
    <property type="match status" value="1"/>
</dbReference>
<dbReference type="EMBL" id="BSYO01000030">
    <property type="protein sequence ID" value="GMH25975.1"/>
    <property type="molecule type" value="Genomic_DNA"/>
</dbReference>
<organism evidence="7 8">
    <name type="scientific">Nepenthes gracilis</name>
    <name type="common">Slender pitcher plant</name>
    <dbReference type="NCBI Taxonomy" id="150966"/>
    <lineage>
        <taxon>Eukaryota</taxon>
        <taxon>Viridiplantae</taxon>
        <taxon>Streptophyta</taxon>
        <taxon>Embryophyta</taxon>
        <taxon>Tracheophyta</taxon>
        <taxon>Spermatophyta</taxon>
        <taxon>Magnoliopsida</taxon>
        <taxon>eudicotyledons</taxon>
        <taxon>Gunneridae</taxon>
        <taxon>Pentapetalae</taxon>
        <taxon>Caryophyllales</taxon>
        <taxon>Nepenthaceae</taxon>
        <taxon>Nepenthes</taxon>
    </lineage>
</organism>
<keyword evidence="4" id="KW-0539">Nucleus</keyword>
<name>A0AAD3TAJ4_NEPGR</name>
<dbReference type="Gene3D" id="3.40.50.10890">
    <property type="match status" value="1"/>
</dbReference>
<dbReference type="PANTHER" id="PTHR11203:SF37">
    <property type="entry name" value="INTEGRATOR COMPLEX SUBUNIT 11"/>
    <property type="match status" value="1"/>
</dbReference>
<dbReference type="InterPro" id="IPR036866">
    <property type="entry name" value="RibonucZ/Hydroxyglut_hydro"/>
</dbReference>
<evidence type="ECO:0008006" key="9">
    <source>
        <dbReference type="Google" id="ProtNLM"/>
    </source>
</evidence>
<dbReference type="InterPro" id="IPR050698">
    <property type="entry name" value="MBL"/>
</dbReference>
<dbReference type="InterPro" id="IPR022712">
    <property type="entry name" value="Beta_Casp"/>
</dbReference>
<dbReference type="GO" id="GO:0005634">
    <property type="term" value="C:nucleus"/>
    <property type="evidence" value="ECO:0007669"/>
    <property type="project" value="UniProtKB-SubCell"/>
</dbReference>
<dbReference type="Pfam" id="PF07521">
    <property type="entry name" value="RMMBL"/>
    <property type="match status" value="1"/>
</dbReference>
<feature type="domain" description="Metallo-beta-lactamase" evidence="5">
    <location>
        <begin position="15"/>
        <end position="232"/>
    </location>
</feature>
<evidence type="ECO:0000259" key="6">
    <source>
        <dbReference type="SMART" id="SM01027"/>
    </source>
</evidence>
<dbReference type="PANTHER" id="PTHR11203">
    <property type="entry name" value="CLEAVAGE AND POLYADENYLATION SPECIFICITY FACTOR FAMILY MEMBER"/>
    <property type="match status" value="1"/>
</dbReference>
<sequence>MAIDCLVLGAGQEVGKSCMVVNINGKKIMFDCGMHMGYLDNRRYPDFSLLSSSSDFDSAIDCIIITHFHLDHVGALPYFTEVCGYHGPIYMTYPTKALAPLMLEDYRKVMVDRRGEEEQFTSDHIIACMKKVIAVDLKQTVWVDEDLEIRAYYAGHVLGAAMFYAKVGDSAVVYTGDYNMTPDRHLGVAQIDRLQLDLLITESTYATTVRDSKHAREREFLKAVHKCVAGGGKVLIPTFALGRAQELCMLLEDYWERMNLKIPIYFSAGLTIQANMYYKMLINWTSQKVKETYATRNAFDFKHVCSFDRSLIKAPGPCILFATPGMISGGFSLEVFKHWAPSEMNLVTLPGYCVAGTIGHKLMSGKPTKIELDQDTQIDVRCQIHQLSFSPHTDGKGIMDLIKFLSPKHVILVHGEKPKMAVLKDRIQNELGILCYDPANNETVCIPSTHYVRADASATFTQSSLCPNFNFKRNCLEVDTDSGSKVMKTASNLQVYDVRVGEGILVMEKSEKAKVVHQDELLLALGKDKHEVKLAFCCPVYKGNTEESGLDHYSEQNLLACSDKNAWIQMLYGKLTCILSGLNFEDFGDYLVVDSLHLELCSKDNCPYRINRNHGNSSEVVFFCCFWSVADDKLAWKVISVLKNLTLVTPRRLCLKDCQMKSMETD</sequence>
<dbReference type="SUPFAM" id="SSF56281">
    <property type="entry name" value="Metallo-hydrolase/oxidoreductase"/>
    <property type="match status" value="1"/>
</dbReference>
<dbReference type="GO" id="GO:0004521">
    <property type="term" value="F:RNA endonuclease activity"/>
    <property type="evidence" value="ECO:0007669"/>
    <property type="project" value="TreeGrafter"/>
</dbReference>
<evidence type="ECO:0000256" key="3">
    <source>
        <dbReference type="ARBA" id="ARBA00022801"/>
    </source>
</evidence>
<evidence type="ECO:0000256" key="4">
    <source>
        <dbReference type="ARBA" id="ARBA00023242"/>
    </source>
</evidence>
<gene>
    <name evidence="7" type="ORF">Nepgr_027818</name>
</gene>
<dbReference type="GO" id="GO:0016180">
    <property type="term" value="P:snRNA processing"/>
    <property type="evidence" value="ECO:0007669"/>
    <property type="project" value="TreeGrafter"/>
</dbReference>